<dbReference type="InterPro" id="IPR029058">
    <property type="entry name" value="AB_hydrolase_fold"/>
</dbReference>
<dbReference type="Gene3D" id="3.40.50.1820">
    <property type="entry name" value="alpha/beta hydrolase"/>
    <property type="match status" value="1"/>
</dbReference>
<dbReference type="PANTHER" id="PTHR43265">
    <property type="entry name" value="ESTERASE ESTD"/>
    <property type="match status" value="1"/>
</dbReference>
<protein>
    <submittedName>
        <fullName evidence="4">Alpha/beta hydrolase</fullName>
    </submittedName>
</protein>
<dbReference type="InterPro" id="IPR053145">
    <property type="entry name" value="AB_hydrolase_Est10"/>
</dbReference>
<keyword evidence="2" id="KW-0732">Signal</keyword>
<comment type="caution">
    <text evidence="4">The sequence shown here is derived from an EMBL/GenBank/DDBJ whole genome shotgun (WGS) entry which is preliminary data.</text>
</comment>
<evidence type="ECO:0000256" key="2">
    <source>
        <dbReference type="SAM" id="SignalP"/>
    </source>
</evidence>
<keyword evidence="1" id="KW-1133">Transmembrane helix</keyword>
<dbReference type="Proteomes" id="UP001501747">
    <property type="component" value="Unassembled WGS sequence"/>
</dbReference>
<dbReference type="GO" id="GO:0016787">
    <property type="term" value="F:hydrolase activity"/>
    <property type="evidence" value="ECO:0007669"/>
    <property type="project" value="UniProtKB-KW"/>
</dbReference>
<gene>
    <name evidence="4" type="ORF">GCM10022247_39020</name>
</gene>
<evidence type="ECO:0000313" key="4">
    <source>
        <dbReference type="EMBL" id="GAA4012589.1"/>
    </source>
</evidence>
<keyword evidence="1" id="KW-0812">Transmembrane</keyword>
<organism evidence="4 5">
    <name type="scientific">Allokutzneria multivorans</name>
    <dbReference type="NCBI Taxonomy" id="1142134"/>
    <lineage>
        <taxon>Bacteria</taxon>
        <taxon>Bacillati</taxon>
        <taxon>Actinomycetota</taxon>
        <taxon>Actinomycetes</taxon>
        <taxon>Pseudonocardiales</taxon>
        <taxon>Pseudonocardiaceae</taxon>
        <taxon>Allokutzneria</taxon>
    </lineage>
</organism>
<feature type="transmembrane region" description="Helical" evidence="1">
    <location>
        <begin position="322"/>
        <end position="341"/>
    </location>
</feature>
<dbReference type="PANTHER" id="PTHR43265:SF1">
    <property type="entry name" value="ESTERASE ESTD"/>
    <property type="match status" value="1"/>
</dbReference>
<keyword evidence="1" id="KW-0472">Membrane</keyword>
<dbReference type="EMBL" id="BAABAL010000014">
    <property type="protein sequence ID" value="GAA4012589.1"/>
    <property type="molecule type" value="Genomic_DNA"/>
</dbReference>
<name>A0ABP7SJS0_9PSEU</name>
<feature type="signal peptide" evidence="2">
    <location>
        <begin position="1"/>
        <end position="23"/>
    </location>
</feature>
<keyword evidence="4" id="KW-0378">Hydrolase</keyword>
<evidence type="ECO:0000256" key="1">
    <source>
        <dbReference type="SAM" id="Phobius"/>
    </source>
</evidence>
<dbReference type="SUPFAM" id="SSF53474">
    <property type="entry name" value="alpha/beta-Hydrolases"/>
    <property type="match status" value="1"/>
</dbReference>
<evidence type="ECO:0000259" key="3">
    <source>
        <dbReference type="Pfam" id="PF00326"/>
    </source>
</evidence>
<accession>A0ABP7SJS0</accession>
<reference evidence="5" key="1">
    <citation type="journal article" date="2019" name="Int. J. Syst. Evol. Microbiol.">
        <title>The Global Catalogue of Microorganisms (GCM) 10K type strain sequencing project: providing services to taxonomists for standard genome sequencing and annotation.</title>
        <authorList>
            <consortium name="The Broad Institute Genomics Platform"/>
            <consortium name="The Broad Institute Genome Sequencing Center for Infectious Disease"/>
            <person name="Wu L."/>
            <person name="Ma J."/>
        </authorList>
    </citation>
    <scope>NUCLEOTIDE SEQUENCE [LARGE SCALE GENOMIC DNA]</scope>
    <source>
        <strain evidence="5">JCM 17342</strain>
    </source>
</reference>
<sequence>MSLTRNSVLLAFVLALLPAPASAQPADLTDTAVSFRSGEHTLNGTVVAPTGAGDRPGVVIVAGAGHTRRDSYRPEAEALARAGIAALIYDKRPGYSRATATINDLADDALAAAAALRGFSRVNRVGLWGHSQGGWVVPLAASKSPEVAFVITVGASAMDAARTQLWSNRTYLSHAGVSERVAKPIGANLSRMLMGVGLFGDTAYDPVATLAKLRQPLLGVFADNDRSTAPGESLAAFREALERGGNKHYSLRVVSEANHNLRRSEDGFGQLPRTAEFAPGYVELMASWITGGTTAAPSADSPPAQAIRSEPVTLLAWYESPWLHVGAVVLMLLVFLAYPIIALVRRLRGRRAPAPVGWPARFLAAGGIVTVLGSLVFLFSIVQTGATGVQSSVLGRPLPWLLLQIAAVGVLIATVFVVVRRRAELREMMLIAGAVVFVPWAAYWGLLTV</sequence>
<feature type="chain" id="PRO_5045785652" evidence="2">
    <location>
        <begin position="24"/>
        <end position="449"/>
    </location>
</feature>
<dbReference type="InterPro" id="IPR001375">
    <property type="entry name" value="Peptidase_S9_cat"/>
</dbReference>
<dbReference type="Pfam" id="PF00326">
    <property type="entry name" value="Peptidase_S9"/>
    <property type="match status" value="1"/>
</dbReference>
<keyword evidence="5" id="KW-1185">Reference proteome</keyword>
<feature type="domain" description="Peptidase S9 prolyl oligopeptidase catalytic" evidence="3">
    <location>
        <begin position="106"/>
        <end position="277"/>
    </location>
</feature>
<proteinExistence type="predicted"/>
<evidence type="ECO:0000313" key="5">
    <source>
        <dbReference type="Proteomes" id="UP001501747"/>
    </source>
</evidence>
<feature type="transmembrane region" description="Helical" evidence="1">
    <location>
        <begin position="401"/>
        <end position="419"/>
    </location>
</feature>
<feature type="transmembrane region" description="Helical" evidence="1">
    <location>
        <begin position="362"/>
        <end position="381"/>
    </location>
</feature>
<dbReference type="RefSeq" id="WP_344876759.1">
    <property type="nucleotide sequence ID" value="NZ_BAABAL010000014.1"/>
</dbReference>
<feature type="transmembrane region" description="Helical" evidence="1">
    <location>
        <begin position="428"/>
        <end position="446"/>
    </location>
</feature>